<name>A0ABS9K3W2_9RHOO</name>
<gene>
    <name evidence="3" type="ORF">LZ012_12650</name>
</gene>
<evidence type="ECO:0000256" key="1">
    <source>
        <dbReference type="SAM" id="MobiDB-lite"/>
    </source>
</evidence>
<evidence type="ECO:0000313" key="3">
    <source>
        <dbReference type="EMBL" id="MCG2577840.1"/>
    </source>
</evidence>
<reference evidence="3" key="1">
    <citation type="submission" date="2022-01" db="EMBL/GenBank/DDBJ databases">
        <authorList>
            <person name="Jo J.-H."/>
            <person name="Im W.-T."/>
        </authorList>
    </citation>
    <scope>NUCLEOTIDE SEQUENCE</scope>
    <source>
        <strain evidence="3">XY25</strain>
    </source>
</reference>
<feature type="signal peptide" evidence="2">
    <location>
        <begin position="1"/>
        <end position="25"/>
    </location>
</feature>
<dbReference type="EMBL" id="JAKLTN010000002">
    <property type="protein sequence ID" value="MCG2577840.1"/>
    <property type="molecule type" value="Genomic_DNA"/>
</dbReference>
<keyword evidence="4" id="KW-1185">Reference proteome</keyword>
<comment type="caution">
    <text evidence="3">The sequence shown here is derived from an EMBL/GenBank/DDBJ whole genome shotgun (WGS) entry which is preliminary data.</text>
</comment>
<dbReference type="Proteomes" id="UP001165384">
    <property type="component" value="Unassembled WGS sequence"/>
</dbReference>
<dbReference type="RefSeq" id="WP_275711168.1">
    <property type="nucleotide sequence ID" value="NZ_JAKLTN010000002.1"/>
</dbReference>
<accession>A0ABS9K3W2</accession>
<feature type="region of interest" description="Disordered" evidence="1">
    <location>
        <begin position="29"/>
        <end position="50"/>
    </location>
</feature>
<evidence type="ECO:0008006" key="5">
    <source>
        <dbReference type="Google" id="ProtNLM"/>
    </source>
</evidence>
<proteinExistence type="predicted"/>
<keyword evidence="2" id="KW-0732">Signal</keyword>
<evidence type="ECO:0000313" key="4">
    <source>
        <dbReference type="Proteomes" id="UP001165384"/>
    </source>
</evidence>
<feature type="chain" id="PRO_5046780195" description="NrfJ" evidence="2">
    <location>
        <begin position="26"/>
        <end position="131"/>
    </location>
</feature>
<protein>
    <recommendedName>
        <fullName evidence="5">NrfJ</fullName>
    </recommendedName>
</protein>
<sequence length="131" mass="14563">MSHRPHNLYRYGWLLVAAVALPLQAAPPAGHPTPAQARDMLMPDKPPSAAEMPNEGKVLDVIHANEFTYVQVAKTGSKEKVWIAIQKTELKVGSRVRYEDGATMTNFYSKLLKRTFPSVMFVDNLAVTTQP</sequence>
<organism evidence="3 4">
    <name type="scientific">Dechloromonas hankyongensis</name>
    <dbReference type="NCBI Taxonomy" id="2908002"/>
    <lineage>
        <taxon>Bacteria</taxon>
        <taxon>Pseudomonadati</taxon>
        <taxon>Pseudomonadota</taxon>
        <taxon>Betaproteobacteria</taxon>
        <taxon>Rhodocyclales</taxon>
        <taxon>Azonexaceae</taxon>
        <taxon>Dechloromonas</taxon>
    </lineage>
</organism>
<evidence type="ECO:0000256" key="2">
    <source>
        <dbReference type="SAM" id="SignalP"/>
    </source>
</evidence>